<dbReference type="InterPro" id="IPR036138">
    <property type="entry name" value="PBP_dimer_sf"/>
</dbReference>
<dbReference type="PANTHER" id="PTHR30627:SF1">
    <property type="entry name" value="PEPTIDOGLYCAN D,D-TRANSPEPTIDASE FTSI"/>
    <property type="match status" value="1"/>
</dbReference>
<dbReference type="OrthoDB" id="9804124at2"/>
<dbReference type="Pfam" id="PF03717">
    <property type="entry name" value="PBP_dimer"/>
    <property type="match status" value="1"/>
</dbReference>
<feature type="transmembrane region" description="Helical" evidence="4">
    <location>
        <begin position="12"/>
        <end position="31"/>
    </location>
</feature>
<dbReference type="CDD" id="cd06575">
    <property type="entry name" value="PASTA_Pbp2x-like_2"/>
    <property type="match status" value="1"/>
</dbReference>
<name>A0A1M4X971_9FLAO</name>
<dbReference type="GO" id="GO:0008658">
    <property type="term" value="F:penicillin binding"/>
    <property type="evidence" value="ECO:0007669"/>
    <property type="project" value="InterPro"/>
</dbReference>
<feature type="domain" description="PASTA" evidence="5">
    <location>
        <begin position="596"/>
        <end position="654"/>
    </location>
</feature>
<dbReference type="InterPro" id="IPR001460">
    <property type="entry name" value="PCN-bd_Tpept"/>
</dbReference>
<dbReference type="InterPro" id="IPR005543">
    <property type="entry name" value="PASTA_dom"/>
</dbReference>
<dbReference type="AlphaFoldDB" id="A0A1M4X971"/>
<dbReference type="Pfam" id="PF00905">
    <property type="entry name" value="Transpeptidase"/>
    <property type="match status" value="1"/>
</dbReference>
<dbReference type="GO" id="GO:0051301">
    <property type="term" value="P:cell division"/>
    <property type="evidence" value="ECO:0007669"/>
    <property type="project" value="UniProtKB-KW"/>
</dbReference>
<dbReference type="Gene3D" id="3.30.10.20">
    <property type="match status" value="1"/>
</dbReference>
<evidence type="ECO:0000256" key="3">
    <source>
        <dbReference type="ARBA" id="ARBA00023136"/>
    </source>
</evidence>
<protein>
    <submittedName>
        <fullName evidence="6">Cell division protein FtsI (Penicillin-binding protein 3)</fullName>
    </submittedName>
</protein>
<dbReference type="EMBL" id="FQTW01000008">
    <property type="protein sequence ID" value="SHE90054.1"/>
    <property type="molecule type" value="Genomic_DNA"/>
</dbReference>
<evidence type="ECO:0000313" key="7">
    <source>
        <dbReference type="Proteomes" id="UP000184462"/>
    </source>
</evidence>
<keyword evidence="6" id="KW-0131">Cell cycle</keyword>
<reference evidence="6 7" key="1">
    <citation type="submission" date="2016-11" db="EMBL/GenBank/DDBJ databases">
        <authorList>
            <person name="Jaros S."/>
            <person name="Januszkiewicz K."/>
            <person name="Wedrychowicz H."/>
        </authorList>
    </citation>
    <scope>NUCLEOTIDE SEQUENCE [LARGE SCALE GENOMIC DNA]</scope>
    <source>
        <strain evidence="6 7">DSM 25661</strain>
    </source>
</reference>
<evidence type="ECO:0000256" key="4">
    <source>
        <dbReference type="SAM" id="Phobius"/>
    </source>
</evidence>
<keyword evidence="3 4" id="KW-0472">Membrane</keyword>
<dbReference type="SUPFAM" id="SSF56601">
    <property type="entry name" value="beta-lactamase/transpeptidase-like"/>
    <property type="match status" value="1"/>
</dbReference>
<dbReference type="GO" id="GO:0071555">
    <property type="term" value="P:cell wall organization"/>
    <property type="evidence" value="ECO:0007669"/>
    <property type="project" value="TreeGrafter"/>
</dbReference>
<proteinExistence type="predicted"/>
<sequence length="654" mass="73817">MNLTDKDILKRYYLIVVLFVTVALAIVYQLFNIQFNQGDYYTELAQNTVYKNFKIEPNRGNIYDANMNLLATSVTKYEIRFDPISVTKSNFNTYLNPLSDSLSKMFSKSSAYYKNKLKKARALNNRYVFIAKNLDYSEYIRIKNFPMFNLGAYKGGFIAEQSTVREHPLGKIGRRTVGYNNVGLEGAFEDYLQGEKGQRLKQKIAKGQWKPLTDLNQVEPVDGLDVISTIDVNIQDITHHALLAQLEYFEAEHGTAVVMETKTGEIKAISNLGLSNEPGKYYEKRNYAVYEPHEPGSTYKLMSLVAALEDNVVDTSTVIDTENGRLKYFDRTVYDSKRGGYGKISVAKAFEVSSNTAFAKMIYENYKNQPNQFVDRLKMMGLDQKIGLQIKGEGQPSIPHPNDSNWYGTTLPWMSFGYGVSQTALQILSFYNAIANDGVMVKPRFIKAVRDRHKVIEQYTEPQITGSVCSKETAKQVRAILKNVVNRGTASNIYSPRFSMAGKTGTCQTEYWVESGRYIASFAGYFPADKPKYSCIVVIHKPNPEKGYYGSTVAAPVFKRIAKKIYSDTPIEARLPRTKLNQLQLTEQDNYNQVLNKYKTIMPNLVGMPAMDAISILENLGLKAKLFGEGKVIKQSLAPGKSVKENKQINLVLG</sequence>
<keyword evidence="2" id="KW-0645">Protease</keyword>
<dbReference type="PROSITE" id="PS51178">
    <property type="entry name" value="PASTA"/>
    <property type="match status" value="1"/>
</dbReference>
<evidence type="ECO:0000256" key="2">
    <source>
        <dbReference type="ARBA" id="ARBA00022645"/>
    </source>
</evidence>
<comment type="subcellular location">
    <subcellularLocation>
        <location evidence="1">Membrane</location>
    </subcellularLocation>
</comment>
<dbReference type="RefSeq" id="WP_073193405.1">
    <property type="nucleotide sequence ID" value="NZ_FQTW01000008.1"/>
</dbReference>
<dbReference type="SMART" id="SM00740">
    <property type="entry name" value="PASTA"/>
    <property type="match status" value="1"/>
</dbReference>
<evidence type="ECO:0000259" key="5">
    <source>
        <dbReference type="PROSITE" id="PS51178"/>
    </source>
</evidence>
<dbReference type="Proteomes" id="UP000184462">
    <property type="component" value="Unassembled WGS sequence"/>
</dbReference>
<dbReference type="Gene3D" id="3.40.710.10">
    <property type="entry name" value="DD-peptidase/beta-lactamase superfamily"/>
    <property type="match status" value="1"/>
</dbReference>
<dbReference type="PANTHER" id="PTHR30627">
    <property type="entry name" value="PEPTIDOGLYCAN D,D-TRANSPEPTIDASE"/>
    <property type="match status" value="1"/>
</dbReference>
<organism evidence="6 7">
    <name type="scientific">Psychroflexus salarius</name>
    <dbReference type="NCBI Taxonomy" id="1155689"/>
    <lineage>
        <taxon>Bacteria</taxon>
        <taxon>Pseudomonadati</taxon>
        <taxon>Bacteroidota</taxon>
        <taxon>Flavobacteriia</taxon>
        <taxon>Flavobacteriales</taxon>
        <taxon>Flavobacteriaceae</taxon>
        <taxon>Psychroflexus</taxon>
    </lineage>
</organism>
<dbReference type="Gene3D" id="3.90.1310.10">
    <property type="entry name" value="Penicillin-binding protein 2a (Domain 2)"/>
    <property type="match status" value="1"/>
</dbReference>
<keyword evidence="4" id="KW-0812">Transmembrane</keyword>
<keyword evidence="4" id="KW-1133">Transmembrane helix</keyword>
<dbReference type="InterPro" id="IPR012338">
    <property type="entry name" value="Beta-lactam/transpept-like"/>
</dbReference>
<keyword evidence="2" id="KW-0121">Carboxypeptidase</keyword>
<dbReference type="GO" id="GO:0004180">
    <property type="term" value="F:carboxypeptidase activity"/>
    <property type="evidence" value="ECO:0007669"/>
    <property type="project" value="UniProtKB-KW"/>
</dbReference>
<dbReference type="InterPro" id="IPR005311">
    <property type="entry name" value="PBP_dimer"/>
</dbReference>
<dbReference type="GO" id="GO:0005886">
    <property type="term" value="C:plasma membrane"/>
    <property type="evidence" value="ECO:0007669"/>
    <property type="project" value="TreeGrafter"/>
</dbReference>
<dbReference type="Gene3D" id="3.30.450.330">
    <property type="match status" value="1"/>
</dbReference>
<dbReference type="SUPFAM" id="SSF56519">
    <property type="entry name" value="Penicillin binding protein dimerisation domain"/>
    <property type="match status" value="1"/>
</dbReference>
<dbReference type="Pfam" id="PF03793">
    <property type="entry name" value="PASTA"/>
    <property type="match status" value="1"/>
</dbReference>
<evidence type="ECO:0000256" key="1">
    <source>
        <dbReference type="ARBA" id="ARBA00004370"/>
    </source>
</evidence>
<evidence type="ECO:0000313" key="6">
    <source>
        <dbReference type="EMBL" id="SHE90054.1"/>
    </source>
</evidence>
<dbReference type="InterPro" id="IPR050515">
    <property type="entry name" value="Beta-lactam/transpept"/>
</dbReference>
<keyword evidence="6" id="KW-0132">Cell division</keyword>
<dbReference type="STRING" id="1155689.SAMN05444278_10825"/>
<keyword evidence="2" id="KW-0378">Hydrolase</keyword>
<gene>
    <name evidence="6" type="ORF">SAMN05444278_10825</name>
</gene>
<accession>A0A1M4X971</accession>
<keyword evidence="7" id="KW-1185">Reference proteome</keyword>
<dbReference type="SUPFAM" id="SSF54184">
    <property type="entry name" value="Penicillin-binding protein 2x (pbp-2x), c-terminal domain"/>
    <property type="match status" value="1"/>
</dbReference>